<dbReference type="Gene3D" id="3.90.550.10">
    <property type="entry name" value="Spore Coat Polysaccharide Biosynthesis Protein SpsA, Chain A"/>
    <property type="match status" value="1"/>
</dbReference>
<evidence type="ECO:0000313" key="4">
    <source>
        <dbReference type="Proteomes" id="UP001249959"/>
    </source>
</evidence>
<dbReference type="Proteomes" id="UP001249959">
    <property type="component" value="Unassembled WGS sequence"/>
</dbReference>
<sequence>MEKNFKSKELLVSIIMPAFNSVATISESIQSVINQTFRNWELIIVDDHSQDNTVQIIEDYTSKDQRIQLISLPKNRGLSNARNTGIKNSKGKYLSFLDADDLWHASKLEAQLALHTQNPTYRISHTNYDLLVEGKIRSRNRGQIFDYFYSKSGELYPQILYKNNIAILSVMVDRALVIDSNGFDSGLWAFEDQDLWIKIAQQKNQFGYLNEKLCYYRINPKGMSSNLGKYRRAYKFFLNKYEHELLSNQKLLDAQGVYLNYFGLQFYKRGEFQLAFLYLLKAWRKQRFSILKILFGGYLFLSLIKMYFGQNRTNNSW</sequence>
<evidence type="ECO:0000259" key="2">
    <source>
        <dbReference type="Pfam" id="PF00535"/>
    </source>
</evidence>
<proteinExistence type="predicted"/>
<name>A0ABU3TNW6_9BACT</name>
<keyword evidence="1" id="KW-0472">Membrane</keyword>
<dbReference type="SUPFAM" id="SSF53448">
    <property type="entry name" value="Nucleotide-diphospho-sugar transferases"/>
    <property type="match status" value="1"/>
</dbReference>
<dbReference type="RefSeq" id="WP_316070097.1">
    <property type="nucleotide sequence ID" value="NZ_JAVNWW010000001.1"/>
</dbReference>
<feature type="domain" description="Glycosyltransferase 2-like" evidence="2">
    <location>
        <begin position="13"/>
        <end position="120"/>
    </location>
</feature>
<dbReference type="CDD" id="cd00761">
    <property type="entry name" value="Glyco_tranf_GTA_type"/>
    <property type="match status" value="1"/>
</dbReference>
<keyword evidence="3" id="KW-0808">Transferase</keyword>
<keyword evidence="1" id="KW-1133">Transmembrane helix</keyword>
<keyword evidence="3" id="KW-0328">Glycosyltransferase</keyword>
<dbReference type="EMBL" id="JAVNWW010000001">
    <property type="protein sequence ID" value="MDU0807558.1"/>
    <property type="molecule type" value="Genomic_DNA"/>
</dbReference>
<feature type="transmembrane region" description="Helical" evidence="1">
    <location>
        <begin position="290"/>
        <end position="308"/>
    </location>
</feature>
<dbReference type="InterPro" id="IPR029044">
    <property type="entry name" value="Nucleotide-diphossugar_trans"/>
</dbReference>
<gene>
    <name evidence="3" type="ORF">PQG45_00760</name>
</gene>
<keyword evidence="1" id="KW-0812">Transmembrane</keyword>
<organism evidence="3 4">
    <name type="scientific">Aquirufa regiilacus</name>
    <dbReference type="NCBI Taxonomy" id="3024868"/>
    <lineage>
        <taxon>Bacteria</taxon>
        <taxon>Pseudomonadati</taxon>
        <taxon>Bacteroidota</taxon>
        <taxon>Cytophagia</taxon>
        <taxon>Cytophagales</taxon>
        <taxon>Flectobacillaceae</taxon>
        <taxon>Aquirufa</taxon>
    </lineage>
</organism>
<dbReference type="InterPro" id="IPR001173">
    <property type="entry name" value="Glyco_trans_2-like"/>
</dbReference>
<reference evidence="3 4" key="1">
    <citation type="submission" date="2023-09" db="EMBL/GenBank/DDBJ databases">
        <title>Aquirufa genomes.</title>
        <authorList>
            <person name="Pitt A."/>
        </authorList>
    </citation>
    <scope>NUCLEOTIDE SEQUENCE [LARGE SCALE GENOMIC DNA]</scope>
    <source>
        <strain evidence="3 4">LEOWEIH-7C</strain>
    </source>
</reference>
<evidence type="ECO:0000313" key="3">
    <source>
        <dbReference type="EMBL" id="MDU0807558.1"/>
    </source>
</evidence>
<protein>
    <submittedName>
        <fullName evidence="3">Glycosyltransferase family 2 protein</fullName>
        <ecNumber evidence="3">2.4.-.-</ecNumber>
    </submittedName>
</protein>
<dbReference type="PANTHER" id="PTHR22916:SF3">
    <property type="entry name" value="UDP-GLCNAC:BETAGAL BETA-1,3-N-ACETYLGLUCOSAMINYLTRANSFERASE-LIKE PROTEIN 1"/>
    <property type="match status" value="1"/>
</dbReference>
<dbReference type="Pfam" id="PF00535">
    <property type="entry name" value="Glycos_transf_2"/>
    <property type="match status" value="1"/>
</dbReference>
<evidence type="ECO:0000256" key="1">
    <source>
        <dbReference type="SAM" id="Phobius"/>
    </source>
</evidence>
<keyword evidence="4" id="KW-1185">Reference proteome</keyword>
<comment type="caution">
    <text evidence="3">The sequence shown here is derived from an EMBL/GenBank/DDBJ whole genome shotgun (WGS) entry which is preliminary data.</text>
</comment>
<dbReference type="GO" id="GO:0016757">
    <property type="term" value="F:glycosyltransferase activity"/>
    <property type="evidence" value="ECO:0007669"/>
    <property type="project" value="UniProtKB-KW"/>
</dbReference>
<dbReference type="PANTHER" id="PTHR22916">
    <property type="entry name" value="GLYCOSYLTRANSFERASE"/>
    <property type="match status" value="1"/>
</dbReference>
<accession>A0ABU3TNW6</accession>
<dbReference type="EC" id="2.4.-.-" evidence="3"/>